<dbReference type="HAMAP" id="MF_00014">
    <property type="entry name" value="Ribosome_mat_RimM"/>
    <property type="match status" value="1"/>
</dbReference>
<dbReference type="PANTHER" id="PTHR33692:SF1">
    <property type="entry name" value="RIBOSOME MATURATION FACTOR RIMM"/>
    <property type="match status" value="1"/>
</dbReference>
<dbReference type="InterPro" id="IPR056792">
    <property type="entry name" value="PRC_RimM"/>
</dbReference>
<dbReference type="GO" id="GO:0006364">
    <property type="term" value="P:rRNA processing"/>
    <property type="evidence" value="ECO:0007669"/>
    <property type="project" value="UniProtKB-KW"/>
</dbReference>
<dbReference type="GO" id="GO:0043022">
    <property type="term" value="F:ribosome binding"/>
    <property type="evidence" value="ECO:0007669"/>
    <property type="project" value="InterPro"/>
</dbReference>
<feature type="domain" description="RimM N-terminal" evidence="5">
    <location>
        <begin position="18"/>
        <end position="95"/>
    </location>
</feature>
<evidence type="ECO:0000256" key="1">
    <source>
        <dbReference type="ARBA" id="ARBA00022490"/>
    </source>
</evidence>
<dbReference type="Pfam" id="PF24986">
    <property type="entry name" value="PRC_RimM"/>
    <property type="match status" value="1"/>
</dbReference>
<evidence type="ECO:0000259" key="6">
    <source>
        <dbReference type="Pfam" id="PF24986"/>
    </source>
</evidence>
<dbReference type="Pfam" id="PF01782">
    <property type="entry name" value="RimM"/>
    <property type="match status" value="1"/>
</dbReference>
<gene>
    <name evidence="7" type="ORF">MNBD_GAMMA10-978</name>
</gene>
<dbReference type="InterPro" id="IPR036976">
    <property type="entry name" value="RimM_N_sf"/>
</dbReference>
<dbReference type="InterPro" id="IPR011961">
    <property type="entry name" value="RimM"/>
</dbReference>
<keyword evidence="1" id="KW-0963">Cytoplasm</keyword>
<evidence type="ECO:0000256" key="2">
    <source>
        <dbReference type="ARBA" id="ARBA00022517"/>
    </source>
</evidence>
<sequence length="177" mass="19875">MSELDSGAEISANRLILLGKISGVFGVKGWVKVHSFTDPREKIVEYGRWQIKHQGQWQEVELEGGKRQGKTIVAKLMGLNERNEAMLYSGDEIAIFHNQLAQLAADEYYWHQLEGLNVVNTDGVALGTVHHLLETGANDVLVVMGERERLIPFTIGHAVVEVDLQAKQIKVDWDPEF</sequence>
<name>A0A3B0XGE3_9ZZZZ</name>
<evidence type="ECO:0000259" key="5">
    <source>
        <dbReference type="Pfam" id="PF01782"/>
    </source>
</evidence>
<dbReference type="SUPFAM" id="SSF50346">
    <property type="entry name" value="PRC-barrel domain"/>
    <property type="match status" value="1"/>
</dbReference>
<evidence type="ECO:0000313" key="7">
    <source>
        <dbReference type="EMBL" id="VAW66721.1"/>
    </source>
</evidence>
<dbReference type="Gene3D" id="2.40.30.60">
    <property type="entry name" value="RimM"/>
    <property type="match status" value="1"/>
</dbReference>
<protein>
    <submittedName>
        <fullName evidence="7">16S rRNA processing protein RimM</fullName>
    </submittedName>
</protein>
<dbReference type="InterPro" id="IPR011033">
    <property type="entry name" value="PRC_barrel-like_sf"/>
</dbReference>
<evidence type="ECO:0000256" key="4">
    <source>
        <dbReference type="ARBA" id="ARBA00023186"/>
    </source>
</evidence>
<keyword evidence="4" id="KW-0143">Chaperone</keyword>
<dbReference type="InterPro" id="IPR002676">
    <property type="entry name" value="RimM_N"/>
</dbReference>
<dbReference type="EMBL" id="UOFJ01000231">
    <property type="protein sequence ID" value="VAW66721.1"/>
    <property type="molecule type" value="Genomic_DNA"/>
</dbReference>
<dbReference type="AlphaFoldDB" id="A0A3B0XGE3"/>
<dbReference type="PANTHER" id="PTHR33692">
    <property type="entry name" value="RIBOSOME MATURATION FACTOR RIMM"/>
    <property type="match status" value="1"/>
</dbReference>
<proteinExistence type="inferred from homology"/>
<dbReference type="InterPro" id="IPR009000">
    <property type="entry name" value="Transl_B-barrel_sf"/>
</dbReference>
<dbReference type="GO" id="GO:0005840">
    <property type="term" value="C:ribosome"/>
    <property type="evidence" value="ECO:0007669"/>
    <property type="project" value="InterPro"/>
</dbReference>
<feature type="domain" description="Ribosome maturation factor RimM PRC barrel" evidence="6">
    <location>
        <begin position="110"/>
        <end position="174"/>
    </location>
</feature>
<organism evidence="7">
    <name type="scientific">hydrothermal vent metagenome</name>
    <dbReference type="NCBI Taxonomy" id="652676"/>
    <lineage>
        <taxon>unclassified sequences</taxon>
        <taxon>metagenomes</taxon>
        <taxon>ecological metagenomes</taxon>
    </lineage>
</organism>
<evidence type="ECO:0000256" key="3">
    <source>
        <dbReference type="ARBA" id="ARBA00022552"/>
    </source>
</evidence>
<dbReference type="NCBIfam" id="TIGR02273">
    <property type="entry name" value="16S_RimM"/>
    <property type="match status" value="1"/>
</dbReference>
<keyword evidence="3" id="KW-0698">rRNA processing</keyword>
<dbReference type="Gene3D" id="2.30.30.240">
    <property type="entry name" value="PRC-barrel domain"/>
    <property type="match status" value="1"/>
</dbReference>
<accession>A0A3B0XGE3</accession>
<dbReference type="SUPFAM" id="SSF50447">
    <property type="entry name" value="Translation proteins"/>
    <property type="match status" value="1"/>
</dbReference>
<reference evidence="7" key="1">
    <citation type="submission" date="2018-06" db="EMBL/GenBank/DDBJ databases">
        <authorList>
            <person name="Zhirakovskaya E."/>
        </authorList>
    </citation>
    <scope>NUCLEOTIDE SEQUENCE</scope>
</reference>
<keyword evidence="2" id="KW-0690">Ribosome biogenesis</keyword>